<dbReference type="GO" id="GO:0006637">
    <property type="term" value="P:acyl-CoA metabolic process"/>
    <property type="evidence" value="ECO:0007669"/>
    <property type="project" value="InterPro"/>
</dbReference>
<evidence type="ECO:0000259" key="5">
    <source>
        <dbReference type="Pfam" id="PF08840"/>
    </source>
</evidence>
<feature type="domain" description="Acyl-CoA thioester hydrolase/bile acid-CoA amino acid N-acetyltransferase" evidence="4">
    <location>
        <begin position="14"/>
        <end position="143"/>
    </location>
</feature>
<evidence type="ECO:0000313" key="6">
    <source>
        <dbReference type="EMBL" id="KAJ1166776.1"/>
    </source>
</evidence>
<dbReference type="PANTHER" id="PTHR10824:SF18">
    <property type="entry name" value="BILE ACID-COA:AMINO ACID N-ACYLTRANSFERASE"/>
    <property type="match status" value="1"/>
</dbReference>
<evidence type="ECO:0000259" key="4">
    <source>
        <dbReference type="Pfam" id="PF04775"/>
    </source>
</evidence>
<dbReference type="InterPro" id="IPR042490">
    <property type="entry name" value="Thio_Ohase/BAAT_N"/>
</dbReference>
<dbReference type="SUPFAM" id="SSF53474">
    <property type="entry name" value="alpha/beta-Hydrolases"/>
    <property type="match status" value="1"/>
</dbReference>
<feature type="active site" description="Charge relay system" evidence="3">
    <location>
        <position position="328"/>
    </location>
</feature>
<dbReference type="Pfam" id="PF08840">
    <property type="entry name" value="BAAT_C"/>
    <property type="match status" value="1"/>
</dbReference>
<accession>A0AAV7SRY6</accession>
<dbReference type="Pfam" id="PF04775">
    <property type="entry name" value="Bile_Hydr_Trans"/>
    <property type="match status" value="1"/>
</dbReference>
<dbReference type="GO" id="GO:0006631">
    <property type="term" value="P:fatty acid metabolic process"/>
    <property type="evidence" value="ECO:0007669"/>
    <property type="project" value="UniProtKB-KW"/>
</dbReference>
<gene>
    <name evidence="6" type="ORF">NDU88_007172</name>
</gene>
<dbReference type="EMBL" id="JANPWB010000008">
    <property type="protein sequence ID" value="KAJ1166776.1"/>
    <property type="molecule type" value="Genomic_DNA"/>
</dbReference>
<dbReference type="InterPro" id="IPR016662">
    <property type="entry name" value="Acyl-CoA_thioEstase_long-chain"/>
</dbReference>
<comment type="similarity">
    <text evidence="1">Belongs to the C/M/P thioester hydrolase family.</text>
</comment>
<organism evidence="6 7">
    <name type="scientific">Pleurodeles waltl</name>
    <name type="common">Iberian ribbed newt</name>
    <dbReference type="NCBI Taxonomy" id="8319"/>
    <lineage>
        <taxon>Eukaryota</taxon>
        <taxon>Metazoa</taxon>
        <taxon>Chordata</taxon>
        <taxon>Craniata</taxon>
        <taxon>Vertebrata</taxon>
        <taxon>Euteleostomi</taxon>
        <taxon>Amphibia</taxon>
        <taxon>Batrachia</taxon>
        <taxon>Caudata</taxon>
        <taxon>Salamandroidea</taxon>
        <taxon>Salamandridae</taxon>
        <taxon>Pleurodelinae</taxon>
        <taxon>Pleurodeles</taxon>
    </lineage>
</organism>
<sequence length="420" mass="45745">MSRLIVTPGVSLADEPLRIRVSGLAPRQLVTLQASLTDEKGVTFRSKAFYSADEDGKLDLDQASAKGGYYRGVVPMGLIWFLRPEKPYRQLVKRDVIGSPFRITLDLYNSFQMMPVHEVQPIASQTVERWYVTPGVQRIPIKEGRVRGALFLPPGNSKSPGVIDLSGGTGGLVEYRASLLASRGFATLALAYFGYDDLPKSSKDMDLEYFEEASDLLLAHPKVKGTGIGVVGSSKGAELGLAMAAFLNQVSATVSINGITAFYGTVLRYRGHCMQCAPYYAERTLITDRGALDSTGLYGAHREEAHAGSVIPVEKARGSILFVAGEEDKSANSAELAREALERMRKHGREDGKLLSYPGAGHLFEPPGLPLCRETLMGRSPLPVHWGGEEVSHARAQEHAWQEIQIFLQSHLGQSGSSKL</sequence>
<dbReference type="Proteomes" id="UP001066276">
    <property type="component" value="Chromosome 4_2"/>
</dbReference>
<comment type="caution">
    <text evidence="6">The sequence shown here is derived from an EMBL/GenBank/DDBJ whole genome shotgun (WGS) entry which is preliminary data.</text>
</comment>
<keyword evidence="2" id="KW-0276">Fatty acid metabolism</keyword>
<dbReference type="PIRSF" id="PIRSF016521">
    <property type="entry name" value="Acyl-CoA_hydro"/>
    <property type="match status" value="1"/>
</dbReference>
<keyword evidence="7" id="KW-1185">Reference proteome</keyword>
<dbReference type="AlphaFoldDB" id="A0AAV7SRY6"/>
<dbReference type="FunFam" id="3.40.50.1820:FF:000024">
    <property type="entry name" value="acyl-coenzyme A thioesterase 4"/>
    <property type="match status" value="1"/>
</dbReference>
<keyword evidence="2" id="KW-0443">Lipid metabolism</keyword>
<proteinExistence type="inferred from homology"/>
<evidence type="ECO:0000256" key="3">
    <source>
        <dbReference type="PIRSR" id="PIRSR016521-1"/>
    </source>
</evidence>
<dbReference type="InterPro" id="IPR029058">
    <property type="entry name" value="AB_hydrolase_fold"/>
</dbReference>
<evidence type="ECO:0000256" key="2">
    <source>
        <dbReference type="ARBA" id="ARBA00022832"/>
    </source>
</evidence>
<evidence type="ECO:0000256" key="1">
    <source>
        <dbReference type="ARBA" id="ARBA00006538"/>
    </source>
</evidence>
<dbReference type="GO" id="GO:0047617">
    <property type="term" value="F:fatty acyl-CoA hydrolase activity"/>
    <property type="evidence" value="ECO:0007669"/>
    <property type="project" value="TreeGrafter"/>
</dbReference>
<feature type="active site" description="Charge relay system" evidence="3">
    <location>
        <position position="234"/>
    </location>
</feature>
<reference evidence="6" key="1">
    <citation type="journal article" date="2022" name="bioRxiv">
        <title>Sequencing and chromosome-scale assembly of the giantPleurodeles waltlgenome.</title>
        <authorList>
            <person name="Brown T."/>
            <person name="Elewa A."/>
            <person name="Iarovenko S."/>
            <person name="Subramanian E."/>
            <person name="Araus A.J."/>
            <person name="Petzold A."/>
            <person name="Susuki M."/>
            <person name="Suzuki K.-i.T."/>
            <person name="Hayashi T."/>
            <person name="Toyoda A."/>
            <person name="Oliveira C."/>
            <person name="Osipova E."/>
            <person name="Leigh N.D."/>
            <person name="Simon A."/>
            <person name="Yun M.H."/>
        </authorList>
    </citation>
    <scope>NUCLEOTIDE SEQUENCE</scope>
    <source>
        <strain evidence="6">20211129_DDA</strain>
        <tissue evidence="6">Liver</tissue>
    </source>
</reference>
<protein>
    <submittedName>
        <fullName evidence="6">Uncharacterized protein</fullName>
    </submittedName>
</protein>
<dbReference type="Gene3D" id="2.60.40.2240">
    <property type="entry name" value="Acyl-CoA thioester hydrolase/BAAT N-terminal domain"/>
    <property type="match status" value="1"/>
</dbReference>
<dbReference type="PANTHER" id="PTHR10824">
    <property type="entry name" value="ACYL-COENZYME A THIOESTERASE-RELATED"/>
    <property type="match status" value="1"/>
</dbReference>
<dbReference type="InterPro" id="IPR014940">
    <property type="entry name" value="BAAT_C"/>
</dbReference>
<dbReference type="InterPro" id="IPR006862">
    <property type="entry name" value="Thio_Ohase/aa_AcTrfase"/>
</dbReference>
<feature type="domain" description="BAAT/Acyl-CoA thioester hydrolase C-terminal" evidence="5">
    <location>
        <begin position="205"/>
        <end position="414"/>
    </location>
</feature>
<feature type="active site" description="Charge relay system" evidence="3">
    <location>
        <position position="362"/>
    </location>
</feature>
<evidence type="ECO:0000313" key="7">
    <source>
        <dbReference type="Proteomes" id="UP001066276"/>
    </source>
</evidence>
<dbReference type="FunFam" id="2.60.40.2240:FF:000001">
    <property type="entry name" value="acyl-coenzyme A thioesterase 4"/>
    <property type="match status" value="1"/>
</dbReference>
<dbReference type="Gene3D" id="3.40.50.1820">
    <property type="entry name" value="alpha/beta hydrolase"/>
    <property type="match status" value="1"/>
</dbReference>
<name>A0AAV7SRY6_PLEWA</name>